<feature type="domain" description="N-acetyltransferase" evidence="1">
    <location>
        <begin position="24"/>
        <end position="193"/>
    </location>
</feature>
<comment type="caution">
    <text evidence="2">The sequence shown here is derived from an EMBL/GenBank/DDBJ whole genome shotgun (WGS) entry which is preliminary data.</text>
</comment>
<evidence type="ECO:0000313" key="3">
    <source>
        <dbReference type="Proteomes" id="UP000075787"/>
    </source>
</evidence>
<gene>
    <name evidence="2" type="ORF">AUP44_06700</name>
</gene>
<organism evidence="2 3">
    <name type="scientific">Tistrella mobilis</name>
    <dbReference type="NCBI Taxonomy" id="171437"/>
    <lineage>
        <taxon>Bacteria</taxon>
        <taxon>Pseudomonadati</taxon>
        <taxon>Pseudomonadota</taxon>
        <taxon>Alphaproteobacteria</taxon>
        <taxon>Geminicoccales</taxon>
        <taxon>Geminicoccaceae</taxon>
        <taxon>Tistrella</taxon>
    </lineage>
</organism>
<dbReference type="Proteomes" id="UP000075787">
    <property type="component" value="Unassembled WGS sequence"/>
</dbReference>
<sequence>MTASATDPLAPPEVPTVRLETDRLILRQWQHGDLGPVAALRGDVRVGETLGGTLTEDQAHAFAQQMATEIAGRGWGFFAMEDRRSGHFAGFGGLRPIPFETAFTPAIELGWTLSPALWGQGLATEAARAASSFAFETLGLDEVVAYTAASNRRSQAVMRRLGMVPDPALDFDHPRLAPDHPLARHVFYRLRRP</sequence>
<dbReference type="PANTHER" id="PTHR43792">
    <property type="entry name" value="GNAT FAMILY, PUTATIVE (AFU_ORTHOLOGUE AFUA_3G00765)-RELATED-RELATED"/>
    <property type="match status" value="1"/>
</dbReference>
<dbReference type="PROSITE" id="PS51186">
    <property type="entry name" value="GNAT"/>
    <property type="match status" value="1"/>
</dbReference>
<evidence type="ECO:0000259" key="1">
    <source>
        <dbReference type="PROSITE" id="PS51186"/>
    </source>
</evidence>
<dbReference type="OrthoDB" id="6293260at2"/>
<dbReference type="Pfam" id="PF13302">
    <property type="entry name" value="Acetyltransf_3"/>
    <property type="match status" value="1"/>
</dbReference>
<dbReference type="InterPro" id="IPR000182">
    <property type="entry name" value="GNAT_dom"/>
</dbReference>
<dbReference type="GeneID" id="97241807"/>
<dbReference type="Gene3D" id="3.40.630.30">
    <property type="match status" value="1"/>
</dbReference>
<evidence type="ECO:0000313" key="2">
    <source>
        <dbReference type="EMBL" id="KYO51894.1"/>
    </source>
</evidence>
<dbReference type="GO" id="GO:0016747">
    <property type="term" value="F:acyltransferase activity, transferring groups other than amino-acyl groups"/>
    <property type="evidence" value="ECO:0007669"/>
    <property type="project" value="InterPro"/>
</dbReference>
<dbReference type="InterPro" id="IPR051531">
    <property type="entry name" value="N-acetyltransferase"/>
</dbReference>
<name>A0A162KQU7_9PROT</name>
<dbReference type="PANTHER" id="PTHR43792:SF1">
    <property type="entry name" value="N-ACETYLTRANSFERASE DOMAIN-CONTAINING PROTEIN"/>
    <property type="match status" value="1"/>
</dbReference>
<protein>
    <recommendedName>
        <fullName evidence="1">N-acetyltransferase domain-containing protein</fullName>
    </recommendedName>
</protein>
<dbReference type="EMBL" id="LPZR01000164">
    <property type="protein sequence ID" value="KYO51894.1"/>
    <property type="molecule type" value="Genomic_DNA"/>
</dbReference>
<dbReference type="AlphaFoldDB" id="A0A162KQU7"/>
<reference evidence="2 3" key="1">
    <citation type="submission" date="2015-12" db="EMBL/GenBank/DDBJ databases">
        <title>Genome sequence of Tistrella mobilis MCCC 1A02139.</title>
        <authorList>
            <person name="Lu L."/>
            <person name="Lai Q."/>
            <person name="Shao Z."/>
            <person name="Qian P."/>
        </authorList>
    </citation>
    <scope>NUCLEOTIDE SEQUENCE [LARGE SCALE GENOMIC DNA]</scope>
    <source>
        <strain evidence="2 3">MCCC 1A02139</strain>
    </source>
</reference>
<accession>A0A162KQU7</accession>
<dbReference type="SUPFAM" id="SSF55729">
    <property type="entry name" value="Acyl-CoA N-acyltransferases (Nat)"/>
    <property type="match status" value="1"/>
</dbReference>
<proteinExistence type="predicted"/>
<dbReference type="RefSeq" id="WP_062765007.1">
    <property type="nucleotide sequence ID" value="NZ_CP121045.1"/>
</dbReference>
<dbReference type="InterPro" id="IPR016181">
    <property type="entry name" value="Acyl_CoA_acyltransferase"/>
</dbReference>